<evidence type="ECO:0000259" key="15">
    <source>
        <dbReference type="PROSITE" id="PS51471"/>
    </source>
</evidence>
<evidence type="ECO:0000256" key="8">
    <source>
        <dbReference type="ARBA" id="ARBA00022964"/>
    </source>
</evidence>
<keyword evidence="9" id="KW-1133">Transmembrane helix</keyword>
<reference evidence="17 18" key="1">
    <citation type="submission" date="2018-04" db="EMBL/GenBank/DDBJ databases">
        <authorList>
            <person name="Zhang X."/>
            <person name="Yuan J."/>
            <person name="Li F."/>
            <person name="Xiang J."/>
        </authorList>
    </citation>
    <scope>NUCLEOTIDE SEQUENCE [LARGE SCALE GENOMIC DNA]</scope>
    <source>
        <tissue evidence="17">Muscle</tissue>
    </source>
</reference>
<dbReference type="Gene3D" id="2.60.120.620">
    <property type="entry name" value="q2cbj1_9rhob like domain"/>
    <property type="match status" value="1"/>
</dbReference>
<evidence type="ECO:0000256" key="9">
    <source>
        <dbReference type="ARBA" id="ARBA00022989"/>
    </source>
</evidence>
<evidence type="ECO:0000256" key="12">
    <source>
        <dbReference type="ARBA" id="ARBA00023136"/>
    </source>
</evidence>
<keyword evidence="4" id="KW-0812">Transmembrane</keyword>
<keyword evidence="6" id="KW-0256">Endoplasmic reticulum</keyword>
<keyword evidence="7" id="KW-0847">Vitamin C</keyword>
<dbReference type="GO" id="GO:0016020">
    <property type="term" value="C:membrane"/>
    <property type="evidence" value="ECO:0007669"/>
    <property type="project" value="UniProtKB-SubCell"/>
</dbReference>
<keyword evidence="10" id="KW-0560">Oxidoreductase</keyword>
<keyword evidence="18" id="KW-1185">Reference proteome</keyword>
<dbReference type="GO" id="GO:0005506">
    <property type="term" value="F:iron ion binding"/>
    <property type="evidence" value="ECO:0007669"/>
    <property type="project" value="InterPro"/>
</dbReference>
<comment type="caution">
    <text evidence="14">Lacks conserved residue(s) required for the propagation of feature annotation.</text>
</comment>
<keyword evidence="8" id="KW-0223">Dioxygenase</keyword>
<gene>
    <name evidence="17" type="ORF">C7M84_023863</name>
</gene>
<accession>A0A423U2U8</accession>
<keyword evidence="11" id="KW-0408">Iron</keyword>
<proteinExistence type="predicted"/>
<organism evidence="17 18">
    <name type="scientific">Penaeus vannamei</name>
    <name type="common">Whiteleg shrimp</name>
    <name type="synonym">Litopenaeus vannamei</name>
    <dbReference type="NCBI Taxonomy" id="6689"/>
    <lineage>
        <taxon>Eukaryota</taxon>
        <taxon>Metazoa</taxon>
        <taxon>Ecdysozoa</taxon>
        <taxon>Arthropoda</taxon>
        <taxon>Crustacea</taxon>
        <taxon>Multicrustacea</taxon>
        <taxon>Malacostraca</taxon>
        <taxon>Eumalacostraca</taxon>
        <taxon>Eucarida</taxon>
        <taxon>Decapoda</taxon>
        <taxon>Dendrobranchiata</taxon>
        <taxon>Penaeoidea</taxon>
        <taxon>Penaeidae</taxon>
        <taxon>Penaeus</taxon>
    </lineage>
</organism>
<dbReference type="SMART" id="SM00702">
    <property type="entry name" value="P4Hc"/>
    <property type="match status" value="1"/>
</dbReference>
<evidence type="ECO:0000256" key="14">
    <source>
        <dbReference type="PROSITE-ProRule" id="PRU01005"/>
    </source>
</evidence>
<evidence type="ECO:0000313" key="18">
    <source>
        <dbReference type="Proteomes" id="UP000283509"/>
    </source>
</evidence>
<dbReference type="Proteomes" id="UP000283509">
    <property type="component" value="Unassembled WGS sequence"/>
</dbReference>
<evidence type="ECO:0000256" key="6">
    <source>
        <dbReference type="ARBA" id="ARBA00022824"/>
    </source>
</evidence>
<feature type="domain" description="Fe2OG dioxygenase" evidence="15">
    <location>
        <begin position="277"/>
        <end position="393"/>
    </location>
</feature>
<evidence type="ECO:0000256" key="7">
    <source>
        <dbReference type="ARBA" id="ARBA00022896"/>
    </source>
</evidence>
<dbReference type="PROSITE" id="PS51471">
    <property type="entry name" value="FE2OG_OXY"/>
    <property type="match status" value="1"/>
</dbReference>
<evidence type="ECO:0000256" key="11">
    <source>
        <dbReference type="ARBA" id="ARBA00023004"/>
    </source>
</evidence>
<dbReference type="PROSITE" id="PS51670">
    <property type="entry name" value="SHKT"/>
    <property type="match status" value="1"/>
</dbReference>
<sequence length="408" mass="45870">MKINCRSSCHLCPPPELLAIVERVREAEKSTLLPTGDDLRGTAIAIARLRRIYRLAITDLVDGRLLDAVTSARLTIYDCLMIADESFKAKDFTSAWLWSRYAWTATTHPEMKAYVSRLMAAVSKEHDDTWNGETDHFPARLSEGQSQVPHDITYDRLCRGEHFMSEEEGTGLRCRVSAMGQPHLVLQPVKYEQLHFDPEMYLFYDVLSDSEIQAIKDSALSKLFRSGTLAPEVYSDIRVSQTAWLTNASHPLLPGICRRISAITGLNVFEGPDGSRAGEDLQVLSYGVGGHYIYHVDVLFKNLPEDQWHETTAGAHVIQDGDRMATWMFYLSDVERGGRTAFPKAGISVPPVKGAAVMWFNLKKNGDVNPRAEHGGCPVLLGHKWVANKWIREHANFLKRPCSIQPFE</sequence>
<dbReference type="PANTHER" id="PTHR10869">
    <property type="entry name" value="PROLYL 4-HYDROXYLASE ALPHA SUBUNIT"/>
    <property type="match status" value="1"/>
</dbReference>
<feature type="domain" description="ShKT" evidence="16">
    <location>
        <begin position="1"/>
        <end position="12"/>
    </location>
</feature>
<dbReference type="InterPro" id="IPR045054">
    <property type="entry name" value="P4HA-like"/>
</dbReference>
<comment type="cofactor">
    <cofactor evidence="1">
        <name>L-ascorbate</name>
        <dbReference type="ChEBI" id="CHEBI:38290"/>
    </cofactor>
</comment>
<keyword evidence="13" id="KW-0325">Glycoprotein</keyword>
<reference evidence="17 18" key="2">
    <citation type="submission" date="2019-01" db="EMBL/GenBank/DDBJ databases">
        <title>The decoding of complex shrimp genome reveals the adaptation for benthos swimmer, frequently molting mechanism and breeding impact on genome.</title>
        <authorList>
            <person name="Sun Y."/>
            <person name="Gao Y."/>
            <person name="Yu Y."/>
        </authorList>
    </citation>
    <scope>NUCLEOTIDE SEQUENCE [LARGE SCALE GENOMIC DNA]</scope>
    <source>
        <tissue evidence="17">Muscle</tissue>
    </source>
</reference>
<dbReference type="InterPro" id="IPR044862">
    <property type="entry name" value="Pro_4_hyd_alph_FE2OG_OXY"/>
</dbReference>
<dbReference type="GO" id="GO:0005783">
    <property type="term" value="C:endoplasmic reticulum"/>
    <property type="evidence" value="ECO:0007669"/>
    <property type="project" value="TreeGrafter"/>
</dbReference>
<dbReference type="InterPro" id="IPR003582">
    <property type="entry name" value="ShKT_dom"/>
</dbReference>
<keyword evidence="12" id="KW-0472">Membrane</keyword>
<dbReference type="Gene3D" id="1.25.40.10">
    <property type="entry name" value="Tetratricopeptide repeat domain"/>
    <property type="match status" value="1"/>
</dbReference>
<dbReference type="Pfam" id="PF13640">
    <property type="entry name" value="2OG-FeII_Oxy_3"/>
    <property type="match status" value="1"/>
</dbReference>
<evidence type="ECO:0000256" key="10">
    <source>
        <dbReference type="ARBA" id="ARBA00023002"/>
    </source>
</evidence>
<dbReference type="InterPro" id="IPR005123">
    <property type="entry name" value="Oxoglu/Fe-dep_dioxygenase_dom"/>
</dbReference>
<dbReference type="OrthoDB" id="420380at2759"/>
<evidence type="ECO:0000256" key="1">
    <source>
        <dbReference type="ARBA" id="ARBA00001961"/>
    </source>
</evidence>
<evidence type="ECO:0000256" key="13">
    <source>
        <dbReference type="ARBA" id="ARBA00023180"/>
    </source>
</evidence>
<dbReference type="GO" id="GO:0031418">
    <property type="term" value="F:L-ascorbic acid binding"/>
    <property type="evidence" value="ECO:0007669"/>
    <property type="project" value="UniProtKB-KW"/>
</dbReference>
<dbReference type="AlphaFoldDB" id="A0A423U2U8"/>
<dbReference type="PANTHER" id="PTHR10869:SF244">
    <property type="entry name" value="PROLYL 4-HYDROXYLASE SUBUNIT ALPHA-2"/>
    <property type="match status" value="1"/>
</dbReference>
<dbReference type="STRING" id="6689.A0A423U2U8"/>
<evidence type="ECO:0000259" key="16">
    <source>
        <dbReference type="PROSITE" id="PS51670"/>
    </source>
</evidence>
<comment type="subcellular location">
    <subcellularLocation>
        <location evidence="3">Endomembrane system</location>
    </subcellularLocation>
    <subcellularLocation>
        <location evidence="2">Membrane</location>
        <topology evidence="2">Single-pass membrane protein</topology>
    </subcellularLocation>
</comment>
<dbReference type="InterPro" id="IPR011990">
    <property type="entry name" value="TPR-like_helical_dom_sf"/>
</dbReference>
<evidence type="ECO:0000313" key="17">
    <source>
        <dbReference type="EMBL" id="ROT82962.1"/>
    </source>
</evidence>
<evidence type="ECO:0000256" key="3">
    <source>
        <dbReference type="ARBA" id="ARBA00004308"/>
    </source>
</evidence>
<keyword evidence="5" id="KW-0479">Metal-binding</keyword>
<evidence type="ECO:0000256" key="4">
    <source>
        <dbReference type="ARBA" id="ARBA00022692"/>
    </source>
</evidence>
<protein>
    <submittedName>
        <fullName evidence="17">Uncharacterized protein</fullName>
    </submittedName>
</protein>
<evidence type="ECO:0000256" key="5">
    <source>
        <dbReference type="ARBA" id="ARBA00022723"/>
    </source>
</evidence>
<name>A0A423U2U8_PENVA</name>
<dbReference type="GO" id="GO:0004656">
    <property type="term" value="F:procollagen-proline 4-dioxygenase activity"/>
    <property type="evidence" value="ECO:0007669"/>
    <property type="project" value="TreeGrafter"/>
</dbReference>
<dbReference type="EMBL" id="QCYY01000755">
    <property type="protein sequence ID" value="ROT82962.1"/>
    <property type="molecule type" value="Genomic_DNA"/>
</dbReference>
<dbReference type="InterPro" id="IPR006620">
    <property type="entry name" value="Pro_4_hyd_alph"/>
</dbReference>
<comment type="caution">
    <text evidence="17">The sequence shown here is derived from an EMBL/GenBank/DDBJ whole genome shotgun (WGS) entry which is preliminary data.</text>
</comment>
<evidence type="ECO:0000256" key="2">
    <source>
        <dbReference type="ARBA" id="ARBA00004167"/>
    </source>
</evidence>